<evidence type="ECO:0000259" key="2">
    <source>
        <dbReference type="Pfam" id="PF20478"/>
    </source>
</evidence>
<dbReference type="PANTHER" id="PTHR36981:SF1">
    <property type="entry name" value="P2X PURINORECEPTOR 7 INTRACELLULAR DOMAIN-CONTAINING PROTEIN"/>
    <property type="match status" value="1"/>
</dbReference>
<evidence type="ECO:0000256" key="1">
    <source>
        <dbReference type="SAM" id="MobiDB-lite"/>
    </source>
</evidence>
<dbReference type="AlphaFoldDB" id="A0A147BEA2"/>
<name>A0A147BEA2_IXORI</name>
<dbReference type="InterPro" id="IPR046815">
    <property type="entry name" value="P2RX7_C"/>
</dbReference>
<dbReference type="Pfam" id="PF20478">
    <property type="entry name" value="P2RX7_C"/>
    <property type="match status" value="1"/>
</dbReference>
<organism evidence="3">
    <name type="scientific">Ixodes ricinus</name>
    <name type="common">Common tick</name>
    <name type="synonym">Acarus ricinus</name>
    <dbReference type="NCBI Taxonomy" id="34613"/>
    <lineage>
        <taxon>Eukaryota</taxon>
        <taxon>Metazoa</taxon>
        <taxon>Ecdysozoa</taxon>
        <taxon>Arthropoda</taxon>
        <taxon>Chelicerata</taxon>
        <taxon>Arachnida</taxon>
        <taxon>Acari</taxon>
        <taxon>Parasitiformes</taxon>
        <taxon>Ixodida</taxon>
        <taxon>Ixodoidea</taxon>
        <taxon>Ixodidae</taxon>
        <taxon>Ixodinae</taxon>
        <taxon>Ixodes</taxon>
    </lineage>
</organism>
<feature type="domain" description="P2X purinoreceptor 7 intracellular" evidence="2">
    <location>
        <begin position="30"/>
        <end position="170"/>
    </location>
</feature>
<reference evidence="3" key="1">
    <citation type="journal article" date="2018" name="PLoS Negl. Trop. Dis.">
        <title>Sialome diversity of ticks revealed by RNAseq of single tick salivary glands.</title>
        <authorList>
            <person name="Perner J."/>
            <person name="Kropackova S."/>
            <person name="Kopacek P."/>
            <person name="Ribeiro J.M."/>
        </authorList>
    </citation>
    <scope>NUCLEOTIDE SEQUENCE</scope>
    <source>
        <strain evidence="3">Siblings of single egg batch collected in Ceske Budejovice</strain>
        <tissue evidence="3">Salivary glands</tissue>
    </source>
</reference>
<proteinExistence type="predicted"/>
<dbReference type="EMBL" id="GEGO01006346">
    <property type="protein sequence ID" value="JAR89058.1"/>
    <property type="molecule type" value="Transcribed_RNA"/>
</dbReference>
<sequence length="181" mass="20419">ILKRSAELGVAPYEDTPRKRRDASLPQSASTAAEDSSPATSPPEQPRRVGGTNWCDCGRCTAMATNRECFCCRELPQAVRKQPAECITVNADFFKLCLDVAVLAVAYCEVREKGLEHSHELHEKYRFVAYRQFTRWMWGRLGAGNRRVLPACVVEKIRKTFPSQQYTGFKYPPLDCAPVDC</sequence>
<feature type="non-terminal residue" evidence="3">
    <location>
        <position position="1"/>
    </location>
</feature>
<dbReference type="PANTHER" id="PTHR36981">
    <property type="entry name" value="ZGC:195170"/>
    <property type="match status" value="1"/>
</dbReference>
<feature type="compositionally biased region" description="Polar residues" evidence="1">
    <location>
        <begin position="25"/>
        <end position="39"/>
    </location>
</feature>
<evidence type="ECO:0000313" key="3">
    <source>
        <dbReference type="EMBL" id="JAR89058.1"/>
    </source>
</evidence>
<protein>
    <submittedName>
        <fullName evidence="3">Putative kolobok-1 bf</fullName>
    </submittedName>
</protein>
<accession>A0A147BEA2</accession>
<feature type="region of interest" description="Disordered" evidence="1">
    <location>
        <begin position="1"/>
        <end position="48"/>
    </location>
</feature>